<comment type="caution">
    <text evidence="6">The sequence shown here is derived from an EMBL/GenBank/DDBJ whole genome shotgun (WGS) entry which is preliminary data.</text>
</comment>
<dbReference type="InterPro" id="IPR024474">
    <property type="entry name" value="Znf_dom_IS66"/>
</dbReference>
<feature type="domain" description="Transposase IS66 central" evidence="2">
    <location>
        <begin position="173"/>
        <end position="458"/>
    </location>
</feature>
<feature type="region of interest" description="Disordered" evidence="1">
    <location>
        <begin position="74"/>
        <end position="96"/>
    </location>
</feature>
<sequence length="506" mass="58315">MLLAERQLSAEHLANKDLQLSEKDQLIAELQQQIIQFWEDVRLLRQQKFGKSSEQNPLQADLFNEAEATVDDALEPEEKQTITYERNKPKRQPLPESLPREQIVHDIEDKTCDCCGHELHKIGEDITEKLEVIPMQLKVLQHIRPKYSCRHCEHHGTQVHIQQQKMPSAIIDKGYATPSLLSLIITNKFQFSLPLYRQEKLFAEYGIHLSRQTQSEWIIKCANALKPIYQHLKQHLLKRPVISCDETRLQVNQVDKSQCYMFIYCCGADSPPVEKHAPPNIVLFDYQATKSAECIIDFLDGYQGYMHVDGYQAFENTLAKLVGCWAHVRRKYTDIIKSQSEGKANKALQGLSFIQKLYAIEKRLKGKSPDEKYQTRQTEAVPIINAYKTWLEKSVNNVMSGSKISAAINYSLNQWSKLVRYLEDGRLSIDNNRVEREAKHFAIGRKNFLFCHTESGANSSAVLYSIVETCKVNGVNPTQYLTYLFEQLAHAPSDLEPLMPWNFDQD</sequence>
<dbReference type="InterPro" id="IPR004291">
    <property type="entry name" value="Transposase_IS66_central"/>
</dbReference>
<feature type="domain" description="Transposase IS66 zinc-finger binding" evidence="3">
    <location>
        <begin position="109"/>
        <end position="153"/>
    </location>
</feature>
<dbReference type="EMBL" id="QZEI01000127">
    <property type="protein sequence ID" value="RLV57867.1"/>
    <property type="molecule type" value="Genomic_DNA"/>
</dbReference>
<dbReference type="PANTHER" id="PTHR33678">
    <property type="entry name" value="BLL1576 PROTEIN"/>
    <property type="match status" value="1"/>
</dbReference>
<accession>A0A3L8PR57</accession>
<gene>
    <name evidence="6" type="ORF">D5018_20295</name>
</gene>
<feature type="domain" description="Transposase TnpC homeodomain" evidence="4">
    <location>
        <begin position="38"/>
        <end position="103"/>
    </location>
</feature>
<name>A0A3L8PR57_9GAMM</name>
<evidence type="ECO:0000256" key="1">
    <source>
        <dbReference type="SAM" id="MobiDB-lite"/>
    </source>
</evidence>
<evidence type="ECO:0000313" key="6">
    <source>
        <dbReference type="EMBL" id="RLV57867.1"/>
    </source>
</evidence>
<protein>
    <submittedName>
        <fullName evidence="6">IS66 family transposase</fullName>
    </submittedName>
</protein>
<dbReference type="Pfam" id="PF13005">
    <property type="entry name" value="zf-IS66"/>
    <property type="match status" value="1"/>
</dbReference>
<evidence type="ECO:0000259" key="4">
    <source>
        <dbReference type="Pfam" id="PF13007"/>
    </source>
</evidence>
<evidence type="ECO:0000259" key="5">
    <source>
        <dbReference type="Pfam" id="PF13817"/>
    </source>
</evidence>
<feature type="domain" description="Transposase IS66 C-terminal" evidence="5">
    <location>
        <begin position="465"/>
        <end position="501"/>
    </location>
</feature>
<dbReference type="InterPro" id="IPR024463">
    <property type="entry name" value="Transposase_TnpC_homeodom"/>
</dbReference>
<dbReference type="Proteomes" id="UP000281474">
    <property type="component" value="Unassembled WGS sequence"/>
</dbReference>
<evidence type="ECO:0000313" key="7">
    <source>
        <dbReference type="Proteomes" id="UP000281474"/>
    </source>
</evidence>
<evidence type="ECO:0000259" key="3">
    <source>
        <dbReference type="Pfam" id="PF13005"/>
    </source>
</evidence>
<dbReference type="Pfam" id="PF13817">
    <property type="entry name" value="DDE_Tnp_IS66_C"/>
    <property type="match status" value="1"/>
</dbReference>
<dbReference type="OrthoDB" id="9800877at2"/>
<dbReference type="InterPro" id="IPR052344">
    <property type="entry name" value="Transposase-related"/>
</dbReference>
<dbReference type="InterPro" id="IPR039552">
    <property type="entry name" value="IS66_C"/>
</dbReference>
<organism evidence="6 7">
    <name type="scientific">Parashewanella curva</name>
    <dbReference type="NCBI Taxonomy" id="2338552"/>
    <lineage>
        <taxon>Bacteria</taxon>
        <taxon>Pseudomonadati</taxon>
        <taxon>Pseudomonadota</taxon>
        <taxon>Gammaproteobacteria</taxon>
        <taxon>Alteromonadales</taxon>
        <taxon>Shewanellaceae</taxon>
        <taxon>Parashewanella</taxon>
    </lineage>
</organism>
<dbReference type="NCBIfam" id="NF033517">
    <property type="entry name" value="transpos_IS66"/>
    <property type="match status" value="1"/>
</dbReference>
<evidence type="ECO:0000259" key="2">
    <source>
        <dbReference type="Pfam" id="PF03050"/>
    </source>
</evidence>
<dbReference type="RefSeq" id="WP_121840806.1">
    <property type="nucleotide sequence ID" value="NZ_ML014876.1"/>
</dbReference>
<reference evidence="6 7" key="1">
    <citation type="submission" date="2018-09" db="EMBL/GenBank/DDBJ databases">
        <title>Phylogeny of the Shewanellaceae, and recommendation for two new genera, Pseudoshewanella and Parashewanella.</title>
        <authorList>
            <person name="Wang G."/>
        </authorList>
    </citation>
    <scope>NUCLEOTIDE SEQUENCE [LARGE SCALE GENOMIC DNA]</scope>
    <source>
        <strain evidence="6 7">C51</strain>
    </source>
</reference>
<dbReference type="Pfam" id="PF03050">
    <property type="entry name" value="DDE_Tnp_IS66"/>
    <property type="match status" value="1"/>
</dbReference>
<keyword evidence="7" id="KW-1185">Reference proteome</keyword>
<dbReference type="AlphaFoldDB" id="A0A3L8PR57"/>
<dbReference type="Pfam" id="PF13007">
    <property type="entry name" value="LZ_Tnp_IS66"/>
    <property type="match status" value="1"/>
</dbReference>
<proteinExistence type="predicted"/>